<name>A0AA47MRR2_MERPO</name>
<evidence type="ECO:0000313" key="1">
    <source>
        <dbReference type="EMBL" id="KAK0144924.1"/>
    </source>
</evidence>
<proteinExistence type="predicted"/>
<dbReference type="EMBL" id="JAOPHQ010002927">
    <property type="protein sequence ID" value="KAK0144924.1"/>
    <property type="molecule type" value="Genomic_DNA"/>
</dbReference>
<organism evidence="1 2">
    <name type="scientific">Merluccius polli</name>
    <name type="common">Benguela hake</name>
    <name type="synonym">Merluccius cadenati</name>
    <dbReference type="NCBI Taxonomy" id="89951"/>
    <lineage>
        <taxon>Eukaryota</taxon>
        <taxon>Metazoa</taxon>
        <taxon>Chordata</taxon>
        <taxon>Craniata</taxon>
        <taxon>Vertebrata</taxon>
        <taxon>Euteleostomi</taxon>
        <taxon>Actinopterygii</taxon>
        <taxon>Neopterygii</taxon>
        <taxon>Teleostei</taxon>
        <taxon>Neoteleostei</taxon>
        <taxon>Acanthomorphata</taxon>
        <taxon>Zeiogadaria</taxon>
        <taxon>Gadariae</taxon>
        <taxon>Gadiformes</taxon>
        <taxon>Gadoidei</taxon>
        <taxon>Merlucciidae</taxon>
        <taxon>Merluccius</taxon>
    </lineage>
</organism>
<evidence type="ECO:0000313" key="2">
    <source>
        <dbReference type="Proteomes" id="UP001174136"/>
    </source>
</evidence>
<protein>
    <submittedName>
        <fullName evidence="1">Uncharacterized protein</fullName>
    </submittedName>
</protein>
<dbReference type="Proteomes" id="UP001174136">
    <property type="component" value="Unassembled WGS sequence"/>
</dbReference>
<dbReference type="AlphaFoldDB" id="A0AA47MRR2"/>
<comment type="caution">
    <text evidence="1">The sequence shown here is derived from an EMBL/GenBank/DDBJ whole genome shotgun (WGS) entry which is preliminary data.</text>
</comment>
<gene>
    <name evidence="1" type="ORF">N1851_016186</name>
</gene>
<keyword evidence="2" id="KW-1185">Reference proteome</keyword>
<reference evidence="1" key="1">
    <citation type="journal article" date="2023" name="Front. Mar. Sci.">
        <title>A new Merluccius polli reference genome to investigate the effects of global change in West African waters.</title>
        <authorList>
            <person name="Mateo J.L."/>
            <person name="Blanco-Fernandez C."/>
            <person name="Garcia-Vazquez E."/>
            <person name="Machado-Schiaffino G."/>
        </authorList>
    </citation>
    <scope>NUCLEOTIDE SEQUENCE</scope>
    <source>
        <strain evidence="1">C29</strain>
        <tissue evidence="1">Fin</tissue>
    </source>
</reference>
<accession>A0AA47MRR2</accession>
<sequence length="84" mass="9777">MYSCAPEALRLQKERLWVQNGRRSAQLEEMLCALEKWCAVPKRHDKDIEQQLTQTLNEFTDGEFTLALTSMTSESQVSFNIRLL</sequence>